<evidence type="ECO:0000313" key="1">
    <source>
        <dbReference type="EMBL" id="SNX67506.1"/>
    </source>
</evidence>
<protein>
    <submittedName>
        <fullName evidence="1">Uncharacterized protein</fullName>
    </submittedName>
</protein>
<gene>
    <name evidence="1" type="ORF">SAMN05878503_101141</name>
</gene>
<name>A0A285CKE9_9RHOB</name>
<evidence type="ECO:0000313" key="2">
    <source>
        <dbReference type="Proteomes" id="UP000219467"/>
    </source>
</evidence>
<dbReference type="RefSeq" id="WP_097028766.1">
    <property type="nucleotide sequence ID" value="NZ_OAOQ01000001.1"/>
</dbReference>
<dbReference type="AlphaFoldDB" id="A0A285CKE9"/>
<organism evidence="1 2">
    <name type="scientific">Cereibacter ovatus</name>
    <dbReference type="NCBI Taxonomy" id="439529"/>
    <lineage>
        <taxon>Bacteria</taxon>
        <taxon>Pseudomonadati</taxon>
        <taxon>Pseudomonadota</taxon>
        <taxon>Alphaproteobacteria</taxon>
        <taxon>Rhodobacterales</taxon>
        <taxon>Paracoccaceae</taxon>
        <taxon>Cereibacter</taxon>
    </lineage>
</organism>
<proteinExistence type="predicted"/>
<dbReference type="EMBL" id="OAOQ01000001">
    <property type="protein sequence ID" value="SNX67506.1"/>
    <property type="molecule type" value="Genomic_DNA"/>
</dbReference>
<accession>A0A285CKE9</accession>
<reference evidence="2" key="1">
    <citation type="submission" date="2017-08" db="EMBL/GenBank/DDBJ databases">
        <authorList>
            <person name="Varghese N."/>
            <person name="Submissions S."/>
        </authorList>
    </citation>
    <scope>NUCLEOTIDE SEQUENCE [LARGE SCALE GENOMIC DNA]</scope>
    <source>
        <strain evidence="2">JA234</strain>
    </source>
</reference>
<keyword evidence="2" id="KW-1185">Reference proteome</keyword>
<sequence>MIFVLAPSTILNRWTLKAPRLPKLMLAEAGRPWPRRLVLSSAFWRMTAESPILRNAAVVAPIPVAIMGAPDLVTASLALSPILLFLMLFAEGNVVPVRARAGEADNADRVLDLLRLRGRLALTRIAAGRGILQGRLTLVVEQSTLARLPPITLVSVKSAADNNVIDLTRDEQKVLRDGLFGEGLDEGALKRVNLLQKTPVREITLDVASISAHARLAGMARGTAN</sequence>
<dbReference type="OrthoDB" id="7852511at2"/>
<dbReference type="Proteomes" id="UP000219467">
    <property type="component" value="Unassembled WGS sequence"/>
</dbReference>